<evidence type="ECO:0000256" key="1">
    <source>
        <dbReference type="ARBA" id="ARBA00000852"/>
    </source>
</evidence>
<evidence type="ECO:0000256" key="7">
    <source>
        <dbReference type="ARBA" id="ARBA00022756"/>
    </source>
</evidence>
<feature type="domain" description="Methyltransferase type 11" evidence="9">
    <location>
        <begin position="49"/>
        <end position="138"/>
    </location>
</feature>
<comment type="pathway">
    <text evidence="2 8">Cofactor biosynthesis; biotin biosynthesis.</text>
</comment>
<dbReference type="NCBIfam" id="TIGR02072">
    <property type="entry name" value="BioC"/>
    <property type="match status" value="1"/>
</dbReference>
<comment type="similarity">
    <text evidence="8">Belongs to the methyltransferase superfamily.</text>
</comment>
<dbReference type="CDD" id="cd02440">
    <property type="entry name" value="AdoMet_MTases"/>
    <property type="match status" value="1"/>
</dbReference>
<gene>
    <name evidence="8 10" type="primary">bioC</name>
    <name evidence="10" type="ORF">PEDI_56200</name>
</gene>
<dbReference type="InterPro" id="IPR013216">
    <property type="entry name" value="Methyltransf_11"/>
</dbReference>
<keyword evidence="6 8" id="KW-0949">S-adenosyl-L-methionine</keyword>
<dbReference type="GO" id="GO:0032259">
    <property type="term" value="P:methylation"/>
    <property type="evidence" value="ECO:0007669"/>
    <property type="project" value="UniProtKB-KW"/>
</dbReference>
<keyword evidence="5 8" id="KW-0808">Transferase</keyword>
<dbReference type="EC" id="2.1.1.197" evidence="3 8"/>
<dbReference type="GO" id="GO:0102130">
    <property type="term" value="F:malonyl-CoA methyltransferase activity"/>
    <property type="evidence" value="ECO:0007669"/>
    <property type="project" value="UniProtKB-EC"/>
</dbReference>
<organism evidence="10 11">
    <name type="scientific">Persicobacter diffluens</name>
    <dbReference type="NCBI Taxonomy" id="981"/>
    <lineage>
        <taxon>Bacteria</taxon>
        <taxon>Pseudomonadati</taxon>
        <taxon>Bacteroidota</taxon>
        <taxon>Cytophagia</taxon>
        <taxon>Cytophagales</taxon>
        <taxon>Persicobacteraceae</taxon>
        <taxon>Persicobacter</taxon>
    </lineage>
</organism>
<dbReference type="EMBL" id="BQKE01000012">
    <property type="protein sequence ID" value="GJM65068.1"/>
    <property type="molecule type" value="Genomic_DNA"/>
</dbReference>
<evidence type="ECO:0000256" key="3">
    <source>
        <dbReference type="ARBA" id="ARBA00012327"/>
    </source>
</evidence>
<evidence type="ECO:0000256" key="2">
    <source>
        <dbReference type="ARBA" id="ARBA00004746"/>
    </source>
</evidence>
<protein>
    <recommendedName>
        <fullName evidence="3 8">Malonyl-[acyl-carrier protein] O-methyltransferase</fullName>
        <shortName evidence="8">Malonyl-ACP O-methyltransferase</shortName>
        <ecNumber evidence="3 8">2.1.1.197</ecNumber>
    </recommendedName>
    <alternativeName>
        <fullName evidence="8">Biotin synthesis protein BioC</fullName>
    </alternativeName>
</protein>
<proteinExistence type="inferred from homology"/>
<dbReference type="AlphaFoldDB" id="A0AAN5AQP6"/>
<evidence type="ECO:0000313" key="10">
    <source>
        <dbReference type="EMBL" id="GJM65068.1"/>
    </source>
</evidence>
<evidence type="ECO:0000259" key="9">
    <source>
        <dbReference type="Pfam" id="PF08241"/>
    </source>
</evidence>
<reference evidence="10 11" key="1">
    <citation type="submission" date="2021-12" db="EMBL/GenBank/DDBJ databases">
        <title>Genome sequencing of bacteria with rrn-lacking chromosome and rrn-plasmid.</title>
        <authorList>
            <person name="Anda M."/>
            <person name="Iwasaki W."/>
        </authorList>
    </citation>
    <scope>NUCLEOTIDE SEQUENCE [LARGE SCALE GENOMIC DNA]</scope>
    <source>
        <strain evidence="10 11">NBRC 15940</strain>
    </source>
</reference>
<name>A0AAN5AQP6_9BACT</name>
<keyword evidence="7 8" id="KW-0093">Biotin biosynthesis</keyword>
<comment type="function">
    <text evidence="8">Converts the free carboxyl group of a malonyl-thioester to its methyl ester by transfer of a methyl group from S-adenosyl-L-methionine (SAM). It allows to synthesize pimeloyl-ACP via the fatty acid synthetic pathway.</text>
</comment>
<comment type="caution">
    <text evidence="10">The sequence shown here is derived from an EMBL/GenBank/DDBJ whole genome shotgun (WGS) entry which is preliminary data.</text>
</comment>
<dbReference type="GO" id="GO:0009102">
    <property type="term" value="P:biotin biosynthetic process"/>
    <property type="evidence" value="ECO:0007669"/>
    <property type="project" value="UniProtKB-UniRule"/>
</dbReference>
<dbReference type="Gene3D" id="3.40.50.150">
    <property type="entry name" value="Vaccinia Virus protein VP39"/>
    <property type="match status" value="1"/>
</dbReference>
<evidence type="ECO:0000256" key="5">
    <source>
        <dbReference type="ARBA" id="ARBA00022679"/>
    </source>
</evidence>
<dbReference type="InterPro" id="IPR029063">
    <property type="entry name" value="SAM-dependent_MTases_sf"/>
</dbReference>
<evidence type="ECO:0000256" key="8">
    <source>
        <dbReference type="HAMAP-Rule" id="MF_00835"/>
    </source>
</evidence>
<dbReference type="SUPFAM" id="SSF53335">
    <property type="entry name" value="S-adenosyl-L-methionine-dependent methyltransferases"/>
    <property type="match status" value="1"/>
</dbReference>
<dbReference type="RefSeq" id="WP_338240131.1">
    <property type="nucleotide sequence ID" value="NZ_BQKE01000012.1"/>
</dbReference>
<keyword evidence="11" id="KW-1185">Reference proteome</keyword>
<keyword evidence="4 8" id="KW-0489">Methyltransferase</keyword>
<dbReference type="Pfam" id="PF08241">
    <property type="entry name" value="Methyltransf_11"/>
    <property type="match status" value="1"/>
</dbReference>
<comment type="catalytic activity">
    <reaction evidence="1 8">
        <text>malonyl-[ACP] + S-adenosyl-L-methionine = malonyl-[ACP] methyl ester + S-adenosyl-L-homocysteine</text>
        <dbReference type="Rhea" id="RHEA:17105"/>
        <dbReference type="Rhea" id="RHEA-COMP:9623"/>
        <dbReference type="Rhea" id="RHEA-COMP:9954"/>
        <dbReference type="ChEBI" id="CHEBI:57856"/>
        <dbReference type="ChEBI" id="CHEBI:59789"/>
        <dbReference type="ChEBI" id="CHEBI:78449"/>
        <dbReference type="ChEBI" id="CHEBI:78845"/>
        <dbReference type="EC" id="2.1.1.197"/>
    </reaction>
</comment>
<accession>A0AAN5AQP6</accession>
<dbReference type="InterPro" id="IPR011814">
    <property type="entry name" value="BioC"/>
</dbReference>
<evidence type="ECO:0000256" key="4">
    <source>
        <dbReference type="ARBA" id="ARBA00022603"/>
    </source>
</evidence>
<dbReference type="GO" id="GO:0010340">
    <property type="term" value="F:carboxyl-O-methyltransferase activity"/>
    <property type="evidence" value="ECO:0007669"/>
    <property type="project" value="UniProtKB-UniRule"/>
</dbReference>
<dbReference type="HAMAP" id="MF_00835">
    <property type="entry name" value="BioC"/>
    <property type="match status" value="1"/>
</dbReference>
<sequence>MLINKELVQSRFRDSLQTYDEAAFVQAEMAEHLSGLIRQYIPENNPRCLEIGCGSGMLSRRMPHDQIDQYWGNDLVNESLPIIRQYRPDLHPLPGDIEQLLLPDELDLIVSGSTFQWVQQPEAFYQKLHRQMLPGRLLCFSTFGPENCREIRQLTGQGLHYQAIESYPKLMPDFELLHAEETTYTLYFENAREVLRHIKATGVNGLQASMKVADLMRFQREYQKQFQVPKGVSLTYHAIYIIAKAR</sequence>
<evidence type="ECO:0000256" key="6">
    <source>
        <dbReference type="ARBA" id="ARBA00022691"/>
    </source>
</evidence>
<dbReference type="GO" id="GO:0008757">
    <property type="term" value="F:S-adenosylmethionine-dependent methyltransferase activity"/>
    <property type="evidence" value="ECO:0007669"/>
    <property type="project" value="InterPro"/>
</dbReference>
<evidence type="ECO:0000313" key="11">
    <source>
        <dbReference type="Proteomes" id="UP001310022"/>
    </source>
</evidence>
<dbReference type="Proteomes" id="UP001310022">
    <property type="component" value="Unassembled WGS sequence"/>
</dbReference>